<protein>
    <submittedName>
        <fullName evidence="1">Uncharacterized protein</fullName>
    </submittedName>
</protein>
<organism evidence="1 2">
    <name type="scientific">Pyropia yezoensis</name>
    <name type="common">Susabi-nori</name>
    <name type="synonym">Porphyra yezoensis</name>
    <dbReference type="NCBI Taxonomy" id="2788"/>
    <lineage>
        <taxon>Eukaryota</taxon>
        <taxon>Rhodophyta</taxon>
        <taxon>Bangiophyceae</taxon>
        <taxon>Bangiales</taxon>
        <taxon>Bangiaceae</taxon>
        <taxon>Pyropia</taxon>
    </lineage>
</organism>
<sequence length="362" mass="37546">MATTTTAVASEAAAAAVAAAAATTPHPQRRRVSAKRKPAADSNWARLRDAAAVADVEAGRKRPPHLKPRRRLVAPPPRPPPGGDEPGGGVGGERERGAPPVSGATSGVGRGGGGGADDGAAAKRGRTAGGAPAAAGPAAPKRCRAAAASAPPATSPPSPAPLLPTPSSMVTDLSLLHTTSHILAMDCEMVGVGPGGKESALARVSIVDSRGAVVLDTHVVVDEPVTDYRTWVSGILPHHVAAGSPTANSYAATQRAVADLIKGRILVGHALHNDMKSLMLDHPRRMTRDTSLWYKKHGHGGRKRVGGRRTPPALRKLATTVLGIEGFQKGEHDSVGDARVTLALYKKSSKRWETELRERRRC</sequence>
<dbReference type="EMBL" id="CM020619">
    <property type="protein sequence ID" value="KAK1864175.1"/>
    <property type="molecule type" value="Genomic_DNA"/>
</dbReference>
<accession>A0ACC3C223</accession>
<dbReference type="Proteomes" id="UP000798662">
    <property type="component" value="Chromosome 2"/>
</dbReference>
<keyword evidence="2" id="KW-1185">Reference proteome</keyword>
<evidence type="ECO:0000313" key="1">
    <source>
        <dbReference type="EMBL" id="KAK1864175.1"/>
    </source>
</evidence>
<reference evidence="1" key="1">
    <citation type="submission" date="2019-11" db="EMBL/GenBank/DDBJ databases">
        <title>Nori genome reveals adaptations in red seaweeds to the harsh intertidal environment.</title>
        <authorList>
            <person name="Wang D."/>
            <person name="Mao Y."/>
        </authorList>
    </citation>
    <scope>NUCLEOTIDE SEQUENCE</scope>
    <source>
        <tissue evidence="1">Gametophyte</tissue>
    </source>
</reference>
<name>A0ACC3C223_PYRYE</name>
<evidence type="ECO:0000313" key="2">
    <source>
        <dbReference type="Proteomes" id="UP000798662"/>
    </source>
</evidence>
<gene>
    <name evidence="1" type="ORF">I4F81_006725</name>
</gene>
<proteinExistence type="predicted"/>
<comment type="caution">
    <text evidence="1">The sequence shown here is derived from an EMBL/GenBank/DDBJ whole genome shotgun (WGS) entry which is preliminary data.</text>
</comment>